<gene>
    <name evidence="3" type="ORF">A2T98_20075</name>
</gene>
<dbReference type="PANTHER" id="PTHR46844:SF1">
    <property type="entry name" value="SLR5058 PROTEIN"/>
    <property type="match status" value="1"/>
</dbReference>
<dbReference type="PROSITE" id="PS50943">
    <property type="entry name" value="HTH_CROC1"/>
    <property type="match status" value="1"/>
</dbReference>
<dbReference type="InterPro" id="IPR007111">
    <property type="entry name" value="NACHT_NTPase"/>
</dbReference>
<sequence length="775" mass="90116">MAKPTLQASLAGIQIIKESLTKQGLTQKMLADRLGLHRSVISALLNGKPILLDNFLQIGEALGFDKDWYKLTTPGVEVNENSIDSSHQNEDNIASLVKQVRRNIREIIQEWCGTMRVLDMSQPIRINQIYTDVNILEKLTAHRRKTIKELLAESNLEDLERFGLGRVTEERVPGESAVTKYKKLIVLGKPGAGKTTFLKYLALQCNKGLFMPNFVPIFINLKYFAESPNSPALLEYMGQIFAECGVNFEQIQELFVHKSVLVLLDGLDEVKNEHYERTLNEIRNLSRIYYDNYFIITCRIAAKEYSYDVLDKFAEVELADFNEEQIKTFICQWLESQNKSLISTKDFIKSLKNNDRLSQLVVTPLLLTLICLVFDEKCNFPNNRCELYTEGIEILLNKWDAKRGIQREQVYQELSLQRKKDLLSYIAFKTFKEKEFFFSKKEAKLYIKEYIQNLSSNADREAKDLQLDSEAILHAIEAQHGILVERAKGIYSFSHLTFHEYFVAREINVRKRPQREAFQELANHLSDRYWKEIFLLSAEMAQPDATLFFEILKERIDKIIEENQKIQDFLVYVQRQSLIHQTSVKLSAIRAFYFDIDFDIDQERRLSLLLDPAANYLVCGSFFARVFQETSFEEGIHIAENYDKNTRPDEPKISEVSSANKAMYIAVQYALKSRKLQPELRTVLEKIYQNDAQINHGEIDEEKLKILADKSRSLAKKNRHIGSNDWQFHEQDKNLLKQYYQALLLLVECLNADCIIQHEFRKQLLDSVLLHLDSN</sequence>
<dbReference type="SUPFAM" id="SSF52540">
    <property type="entry name" value="P-loop containing nucleoside triphosphate hydrolases"/>
    <property type="match status" value="1"/>
</dbReference>
<dbReference type="EMBL" id="LWAJ01000266">
    <property type="protein sequence ID" value="KZL48041.1"/>
    <property type="molecule type" value="Genomic_DNA"/>
</dbReference>
<accession>A0A166I829</accession>
<evidence type="ECO:0000259" key="1">
    <source>
        <dbReference type="PROSITE" id="PS50837"/>
    </source>
</evidence>
<dbReference type="InterPro" id="IPR027417">
    <property type="entry name" value="P-loop_NTPase"/>
</dbReference>
<dbReference type="InterPro" id="IPR054501">
    <property type="entry name" value="NCH2"/>
</dbReference>
<dbReference type="InterPro" id="IPR010982">
    <property type="entry name" value="Lambda_DNA-bd_dom_sf"/>
</dbReference>
<dbReference type="SMART" id="SM00530">
    <property type="entry name" value="HTH_XRE"/>
    <property type="match status" value="1"/>
</dbReference>
<dbReference type="SUPFAM" id="SSF47413">
    <property type="entry name" value="lambda repressor-like DNA-binding domains"/>
    <property type="match status" value="1"/>
</dbReference>
<reference evidence="3 4" key="1">
    <citation type="submission" date="2016-04" db="EMBL/GenBank/DDBJ databases">
        <title>Draft Genome Assembly of the Bloom-forming Cyanobacterium Nodularia spumigena Strain CENA596 in Shrimp Production Ponds.</title>
        <authorList>
            <person name="Popin R.V."/>
            <person name="Rigonato J."/>
            <person name="Abreu V.A."/>
            <person name="Andreote A.P."/>
            <person name="Silveira S.B."/>
            <person name="Odebrecht C."/>
            <person name="Fiore M.F."/>
        </authorList>
    </citation>
    <scope>NUCLEOTIDE SEQUENCE [LARGE SCALE GENOMIC DNA]</scope>
    <source>
        <strain evidence="3 4">CENA596</strain>
    </source>
</reference>
<dbReference type="Pfam" id="PF22727">
    <property type="entry name" value="NCH2"/>
    <property type="match status" value="1"/>
</dbReference>
<evidence type="ECO:0000259" key="2">
    <source>
        <dbReference type="PROSITE" id="PS50943"/>
    </source>
</evidence>
<protein>
    <submittedName>
        <fullName evidence="3">Uncharacterized protein</fullName>
    </submittedName>
</protein>
<dbReference type="Pfam" id="PF05729">
    <property type="entry name" value="NACHT"/>
    <property type="match status" value="1"/>
</dbReference>
<dbReference type="OrthoDB" id="448481at2"/>
<dbReference type="AlphaFoldDB" id="A0A166I829"/>
<dbReference type="Gene3D" id="1.10.260.40">
    <property type="entry name" value="lambda repressor-like DNA-binding domains"/>
    <property type="match status" value="1"/>
</dbReference>
<dbReference type="RefSeq" id="WP_063874281.1">
    <property type="nucleotide sequence ID" value="NZ_CAWMRI010000266.1"/>
</dbReference>
<evidence type="ECO:0000313" key="4">
    <source>
        <dbReference type="Proteomes" id="UP000076555"/>
    </source>
</evidence>
<dbReference type="Gene3D" id="3.40.50.300">
    <property type="entry name" value="P-loop containing nucleotide triphosphate hydrolases"/>
    <property type="match status" value="1"/>
</dbReference>
<feature type="domain" description="NACHT" evidence="1">
    <location>
        <begin position="182"/>
        <end position="371"/>
    </location>
</feature>
<dbReference type="Pfam" id="PF01381">
    <property type="entry name" value="HTH_3"/>
    <property type="match status" value="1"/>
</dbReference>
<name>A0A166I829_NODSP</name>
<comment type="caution">
    <text evidence="3">The sequence shown here is derived from an EMBL/GenBank/DDBJ whole genome shotgun (WGS) entry which is preliminary data.</text>
</comment>
<dbReference type="Proteomes" id="UP000076555">
    <property type="component" value="Unassembled WGS sequence"/>
</dbReference>
<dbReference type="InterPro" id="IPR001387">
    <property type="entry name" value="Cro/C1-type_HTH"/>
</dbReference>
<dbReference type="GO" id="GO:0003677">
    <property type="term" value="F:DNA binding"/>
    <property type="evidence" value="ECO:0007669"/>
    <property type="project" value="InterPro"/>
</dbReference>
<dbReference type="PANTHER" id="PTHR46844">
    <property type="entry name" value="SLR5058 PROTEIN"/>
    <property type="match status" value="1"/>
</dbReference>
<proteinExistence type="predicted"/>
<dbReference type="PROSITE" id="PS50837">
    <property type="entry name" value="NACHT"/>
    <property type="match status" value="1"/>
</dbReference>
<evidence type="ECO:0000313" key="3">
    <source>
        <dbReference type="EMBL" id="KZL48041.1"/>
    </source>
</evidence>
<feature type="domain" description="HTH cro/C1-type" evidence="2">
    <location>
        <begin position="16"/>
        <end position="69"/>
    </location>
</feature>
<dbReference type="CDD" id="cd00093">
    <property type="entry name" value="HTH_XRE"/>
    <property type="match status" value="1"/>
</dbReference>
<organism evidence="3 4">
    <name type="scientific">Nodularia spumigena CENA596</name>
    <dbReference type="NCBI Taxonomy" id="1819295"/>
    <lineage>
        <taxon>Bacteria</taxon>
        <taxon>Bacillati</taxon>
        <taxon>Cyanobacteriota</taxon>
        <taxon>Cyanophyceae</taxon>
        <taxon>Nostocales</taxon>
        <taxon>Nodulariaceae</taxon>
        <taxon>Nodularia</taxon>
    </lineage>
</organism>